<keyword evidence="5" id="KW-0326">Glycosidase</keyword>
<keyword evidence="4" id="KW-0378">Hydrolase</keyword>
<evidence type="ECO:0000313" key="9">
    <source>
        <dbReference type="EMBL" id="GHE95320.1"/>
    </source>
</evidence>
<comment type="catalytic activity">
    <reaction evidence="1">
        <text>Hydrolysis of terminal non-reducing N-acetyl-D-hexosamine residues in N-acetyl-beta-D-hexosaminides.</text>
        <dbReference type="EC" id="3.2.1.52"/>
    </reaction>
</comment>
<feature type="domain" description="Chitobiase/beta-hexosaminidases N-terminal" evidence="8">
    <location>
        <begin position="50"/>
        <end position="215"/>
    </location>
</feature>
<evidence type="ECO:0000256" key="2">
    <source>
        <dbReference type="ARBA" id="ARBA00006285"/>
    </source>
</evidence>
<dbReference type="InterPro" id="IPR008965">
    <property type="entry name" value="CBM2/CBM3_carb-bd_dom_sf"/>
</dbReference>
<dbReference type="SMART" id="SM01081">
    <property type="entry name" value="CHB_HEX"/>
    <property type="match status" value="1"/>
</dbReference>
<reference evidence="10" key="1">
    <citation type="journal article" date="2019" name="Int. J. Syst. Evol. Microbiol.">
        <title>The Global Catalogue of Microorganisms (GCM) 10K type strain sequencing project: providing services to taxonomists for standard genome sequencing and annotation.</title>
        <authorList>
            <consortium name="The Broad Institute Genomics Platform"/>
            <consortium name="The Broad Institute Genome Sequencing Center for Infectious Disease"/>
            <person name="Wu L."/>
            <person name="Ma J."/>
        </authorList>
    </citation>
    <scope>NUCLEOTIDE SEQUENCE [LARGE SCALE GENOMIC DNA]</scope>
    <source>
        <strain evidence="10">CGMCC 1.15922</strain>
    </source>
</reference>
<evidence type="ECO:0000256" key="4">
    <source>
        <dbReference type="ARBA" id="ARBA00022801"/>
    </source>
</evidence>
<comment type="caution">
    <text evidence="9">The sequence shown here is derived from an EMBL/GenBank/DDBJ whole genome shotgun (WGS) entry which is preliminary data.</text>
</comment>
<gene>
    <name evidence="9" type="primary">hexB</name>
    <name evidence="9" type="ORF">GCM10011501_26130</name>
</gene>
<dbReference type="InterPro" id="IPR012291">
    <property type="entry name" value="CBM2_carb-bd_dom_sf"/>
</dbReference>
<evidence type="ECO:0000313" key="10">
    <source>
        <dbReference type="Proteomes" id="UP000626370"/>
    </source>
</evidence>
<dbReference type="SUPFAM" id="SSF51445">
    <property type="entry name" value="(Trans)glycosidases"/>
    <property type="match status" value="1"/>
</dbReference>
<sequence>MNKHIKILILASLSTLWGCSEVAKNSSASKKSEGVIIQPITQKSIDNIAENLIVKYELISNQQKEKCDKNQQGGLCFEAQLSLTAKTKIDVANWKIFYSQIAPLHNFDSDEFVLKHINGDLHTISPSEKFSGFSKGETKVIVFRAGYWSLAESDIMPNYIITSESLTAKVIESTRAEIDQDTGLEIVPYVESYSDYQKHFQRSSADSTPWKSPRDFYKDNSKLGKELLDVSNVIIPTPKSMVIDNASAQLNLAKGLNITFNNVEPSSVHVALARLESFGIKQSKQGIPISLSLFKDKTLVNGHYQLIINEQGINIKGADMSGVFYGLQSLASLVSLDHQLVSYMTVIDEPLYEFRGMLVDTARNFRSKDFIFKLLDQMAAYKLNKLHLHMAEDEAWRLEIPGLPELTDVGSKRCFDLTEQHCLMPQLGAGVDPNSSVNGYYSVADYSEILKAATARHIQVLPSLDMPGHSRAAIKAMEARYNKYSEQEDQEKAEQYLLHDPNDLTKYSSVQFYNDNTINACQESSYAFVEKVMKEVQQIHINAGQPLTRYHIGADETAGAWLESDVCKAFIANNDKGITDMKQIGAYFIERVANMLADMGIETAGWSDGLEHTNKDNMPAVVQANAWDHLPWGAHTKVNELANRNWQVVNSTPDVTYFDFPYEADPKEHGYYWASRKTNTEKVFQFMPENLPVHAEFWLDREDNPYVADDTKQVDEQGNVISTPLEQGRKFFGLQGQLWGENLRLDTMADYKIFPRIIALAERAWHLADWAVPYNYDGFKYSQETEVFTKEMQTQRDKQWTLFANAIGQKEFPKLSLANIFYRLPTVGAVIKEGKLHANTAFPGTAIEYKEKDGKWTLYSQPVSVDGEIQLRTISVDGKRKGRTTILR</sequence>
<dbReference type="SUPFAM" id="SSF55545">
    <property type="entry name" value="beta-N-acetylhexosaminidase-like domain"/>
    <property type="match status" value="1"/>
</dbReference>
<dbReference type="InterPro" id="IPR015883">
    <property type="entry name" value="Glyco_hydro_20_cat"/>
</dbReference>
<dbReference type="InterPro" id="IPR017853">
    <property type="entry name" value="GH"/>
</dbReference>
<dbReference type="Pfam" id="PF02838">
    <property type="entry name" value="Glyco_hydro_20b"/>
    <property type="match status" value="1"/>
</dbReference>
<dbReference type="PRINTS" id="PR00738">
    <property type="entry name" value="GLHYDRLASE20"/>
</dbReference>
<dbReference type="InterPro" id="IPR014756">
    <property type="entry name" value="Ig_E-set"/>
</dbReference>
<dbReference type="RefSeq" id="WP_189378695.1">
    <property type="nucleotide sequence ID" value="NZ_BNAH01000010.1"/>
</dbReference>
<dbReference type="Pfam" id="PF03174">
    <property type="entry name" value="CHB_HEX_C"/>
    <property type="match status" value="1"/>
</dbReference>
<evidence type="ECO:0000256" key="1">
    <source>
        <dbReference type="ARBA" id="ARBA00001231"/>
    </source>
</evidence>
<dbReference type="Gene3D" id="3.20.20.80">
    <property type="entry name" value="Glycosidases"/>
    <property type="match status" value="1"/>
</dbReference>
<dbReference type="EC" id="3.2.1.52" evidence="3"/>
<dbReference type="SUPFAM" id="SSF49384">
    <property type="entry name" value="Carbohydrate-binding domain"/>
    <property type="match status" value="1"/>
</dbReference>
<dbReference type="PANTHER" id="PTHR22600">
    <property type="entry name" value="BETA-HEXOSAMINIDASE"/>
    <property type="match status" value="1"/>
</dbReference>
<keyword evidence="10" id="KW-1185">Reference proteome</keyword>
<evidence type="ECO:0000256" key="5">
    <source>
        <dbReference type="ARBA" id="ARBA00023295"/>
    </source>
</evidence>
<dbReference type="InterPro" id="IPR025705">
    <property type="entry name" value="Beta_hexosaminidase_sua/sub"/>
</dbReference>
<dbReference type="Pfam" id="PF03173">
    <property type="entry name" value="CHB_HEX"/>
    <property type="match status" value="1"/>
</dbReference>
<proteinExistence type="inferred from homology"/>
<comment type="similarity">
    <text evidence="2">Belongs to the glycosyl hydrolase 20 family.</text>
</comment>
<accession>A0ABQ3J0X7</accession>
<dbReference type="Gene3D" id="2.60.40.10">
    <property type="entry name" value="Immunoglobulins"/>
    <property type="match status" value="1"/>
</dbReference>
<dbReference type="InterPro" id="IPR004867">
    <property type="entry name" value="CHB_C_dom"/>
</dbReference>
<dbReference type="EMBL" id="BNAH01000010">
    <property type="protein sequence ID" value="GHE95320.1"/>
    <property type="molecule type" value="Genomic_DNA"/>
</dbReference>
<dbReference type="Proteomes" id="UP000626370">
    <property type="component" value="Unassembled WGS sequence"/>
</dbReference>
<name>A0ABQ3J0X7_9GAMM</name>
<dbReference type="InterPro" id="IPR013783">
    <property type="entry name" value="Ig-like_fold"/>
</dbReference>
<evidence type="ECO:0000256" key="3">
    <source>
        <dbReference type="ARBA" id="ARBA00012663"/>
    </source>
</evidence>
<dbReference type="Gene3D" id="2.60.40.290">
    <property type="match status" value="1"/>
</dbReference>
<dbReference type="InterPro" id="IPR004866">
    <property type="entry name" value="CHB/HEX_N_dom"/>
</dbReference>
<dbReference type="CDD" id="cd02847">
    <property type="entry name" value="E_set_Chitobiase_C"/>
    <property type="match status" value="1"/>
</dbReference>
<evidence type="ECO:0000256" key="7">
    <source>
        <dbReference type="ARBA" id="ARBA00033000"/>
    </source>
</evidence>
<protein>
    <recommendedName>
        <fullName evidence="3">beta-N-acetylhexosaminidase</fullName>
        <ecNumber evidence="3">3.2.1.52</ecNumber>
    </recommendedName>
    <alternativeName>
        <fullName evidence="6">Beta-N-acetylhexosaminidase</fullName>
    </alternativeName>
    <alternativeName>
        <fullName evidence="7">N-acetyl-beta-glucosaminidase</fullName>
    </alternativeName>
</protein>
<evidence type="ECO:0000256" key="6">
    <source>
        <dbReference type="ARBA" id="ARBA00030512"/>
    </source>
</evidence>
<dbReference type="Pfam" id="PF00728">
    <property type="entry name" value="Glyco_hydro_20"/>
    <property type="match status" value="1"/>
</dbReference>
<dbReference type="SUPFAM" id="SSF81296">
    <property type="entry name" value="E set domains"/>
    <property type="match status" value="1"/>
</dbReference>
<dbReference type="PANTHER" id="PTHR22600:SF57">
    <property type="entry name" value="BETA-N-ACETYLHEXOSAMINIDASE"/>
    <property type="match status" value="1"/>
</dbReference>
<organism evidence="9 10">
    <name type="scientific">Thalassotalea profundi</name>
    <dbReference type="NCBI Taxonomy" id="2036687"/>
    <lineage>
        <taxon>Bacteria</taxon>
        <taxon>Pseudomonadati</taxon>
        <taxon>Pseudomonadota</taxon>
        <taxon>Gammaproteobacteria</taxon>
        <taxon>Alteromonadales</taxon>
        <taxon>Colwelliaceae</taxon>
        <taxon>Thalassotalea</taxon>
    </lineage>
</organism>
<evidence type="ECO:0000259" key="8">
    <source>
        <dbReference type="SMART" id="SM01081"/>
    </source>
</evidence>
<dbReference type="Gene3D" id="3.30.379.10">
    <property type="entry name" value="Chitobiase/beta-hexosaminidase domain 2-like"/>
    <property type="match status" value="1"/>
</dbReference>
<dbReference type="InterPro" id="IPR015882">
    <property type="entry name" value="HEX_bac_N"/>
</dbReference>
<dbReference type="InterPro" id="IPR029018">
    <property type="entry name" value="Hex-like_dom2"/>
</dbReference>